<protein>
    <recommendedName>
        <fullName evidence="3">FBD domain-containing protein</fullName>
    </recommendedName>
</protein>
<evidence type="ECO:0000256" key="1">
    <source>
        <dbReference type="SAM" id="MobiDB-lite"/>
    </source>
</evidence>
<evidence type="ECO:0000313" key="2">
    <source>
        <dbReference type="EnsemblPlants" id="EMT20523"/>
    </source>
</evidence>
<sequence>MATSMWGPWTASSSAAPAASGSSAPSLPSPTKAASTTGYSSSPAEEIIATSPLLEVLSLRDVNIPGELKQWVIQGPNLGFLHILSLDDYGCDLGDLPRLDSAVIDIWDYLADRDFSKFLCSLATLTKLQISTYHQPFVDMTGIHLFSNEMSFIEVILCKARLLRTLSISLCRAAQLAMSNEDGLKKLLNYKKASTHAEVIFEGCTVTDYFHPQSLEMREAVPLE</sequence>
<organism evidence="2">
    <name type="scientific">Aegilops tauschii</name>
    <name type="common">Tausch's goatgrass</name>
    <name type="synonym">Aegilops squarrosa</name>
    <dbReference type="NCBI Taxonomy" id="37682"/>
    <lineage>
        <taxon>Eukaryota</taxon>
        <taxon>Viridiplantae</taxon>
        <taxon>Streptophyta</taxon>
        <taxon>Embryophyta</taxon>
        <taxon>Tracheophyta</taxon>
        <taxon>Spermatophyta</taxon>
        <taxon>Magnoliopsida</taxon>
        <taxon>Liliopsida</taxon>
        <taxon>Poales</taxon>
        <taxon>Poaceae</taxon>
        <taxon>BOP clade</taxon>
        <taxon>Pooideae</taxon>
        <taxon>Triticodae</taxon>
        <taxon>Triticeae</taxon>
        <taxon>Triticinae</taxon>
        <taxon>Aegilops</taxon>
    </lineage>
</organism>
<dbReference type="AlphaFoldDB" id="N1R0T3"/>
<feature type="region of interest" description="Disordered" evidence="1">
    <location>
        <begin position="1"/>
        <end position="39"/>
    </location>
</feature>
<dbReference type="EnsemblPlants" id="EMT20523">
    <property type="protein sequence ID" value="EMT20523"/>
    <property type="gene ID" value="F775_10844"/>
</dbReference>
<name>N1R0T3_AEGTA</name>
<reference evidence="2" key="1">
    <citation type="submission" date="2015-06" db="UniProtKB">
        <authorList>
            <consortium name="EnsemblPlants"/>
        </authorList>
    </citation>
    <scope>IDENTIFICATION</scope>
</reference>
<evidence type="ECO:0008006" key="3">
    <source>
        <dbReference type="Google" id="ProtNLM"/>
    </source>
</evidence>
<dbReference type="ExpressionAtlas" id="N1R0T3">
    <property type="expression patterns" value="baseline"/>
</dbReference>
<accession>N1R0T3</accession>
<dbReference type="SUPFAM" id="SSF52047">
    <property type="entry name" value="RNI-like"/>
    <property type="match status" value="1"/>
</dbReference>
<proteinExistence type="predicted"/>
<feature type="compositionally biased region" description="Low complexity" evidence="1">
    <location>
        <begin position="11"/>
        <end position="30"/>
    </location>
</feature>